<reference evidence="1 2" key="1">
    <citation type="submission" date="2014-04" db="EMBL/GenBank/DDBJ databases">
        <authorList>
            <consortium name="DOE Joint Genome Institute"/>
            <person name="Kuo A."/>
            <person name="Kohler A."/>
            <person name="Costa M.D."/>
            <person name="Nagy L.G."/>
            <person name="Floudas D."/>
            <person name="Copeland A."/>
            <person name="Barry K.W."/>
            <person name="Cichocki N."/>
            <person name="Veneault-Fourrey C."/>
            <person name="LaButti K."/>
            <person name="Lindquist E.A."/>
            <person name="Lipzen A."/>
            <person name="Lundell T."/>
            <person name="Morin E."/>
            <person name="Murat C."/>
            <person name="Sun H."/>
            <person name="Tunlid A."/>
            <person name="Henrissat B."/>
            <person name="Grigoriev I.V."/>
            <person name="Hibbett D.S."/>
            <person name="Martin F."/>
            <person name="Nordberg H.P."/>
            <person name="Cantor M.N."/>
            <person name="Hua S.X."/>
        </authorList>
    </citation>
    <scope>NUCLEOTIDE SEQUENCE [LARGE SCALE GENOMIC DNA]</scope>
    <source>
        <strain evidence="1 2">441</strain>
    </source>
</reference>
<protein>
    <submittedName>
        <fullName evidence="1">Uncharacterized protein</fullName>
    </submittedName>
</protein>
<organism evidence="1 2">
    <name type="scientific">Pisolithus microcarpus 441</name>
    <dbReference type="NCBI Taxonomy" id="765257"/>
    <lineage>
        <taxon>Eukaryota</taxon>
        <taxon>Fungi</taxon>
        <taxon>Dikarya</taxon>
        <taxon>Basidiomycota</taxon>
        <taxon>Agaricomycotina</taxon>
        <taxon>Agaricomycetes</taxon>
        <taxon>Agaricomycetidae</taxon>
        <taxon>Boletales</taxon>
        <taxon>Sclerodermatineae</taxon>
        <taxon>Pisolithaceae</taxon>
        <taxon>Pisolithus</taxon>
    </lineage>
</organism>
<dbReference type="Proteomes" id="UP000054018">
    <property type="component" value="Unassembled WGS sequence"/>
</dbReference>
<proteinExistence type="predicted"/>
<accession>A0A0C9ZV69</accession>
<dbReference type="HOGENOM" id="CLU_1917898_0_0_1"/>
<keyword evidence="2" id="KW-1185">Reference proteome</keyword>
<evidence type="ECO:0000313" key="2">
    <source>
        <dbReference type="Proteomes" id="UP000054018"/>
    </source>
</evidence>
<dbReference type="AlphaFoldDB" id="A0A0C9ZV69"/>
<evidence type="ECO:0000313" key="1">
    <source>
        <dbReference type="EMBL" id="KIK23528.1"/>
    </source>
</evidence>
<gene>
    <name evidence="1" type="ORF">PISMIDRAFT_679258</name>
</gene>
<sequence>MPTSQTESAVDARRVGLSRRRWSVDSGHHAMDCDMFDSMTLFAQQNVAVDREPSSRTNPGTVFYSCRLGQSLAVRSTLHRRDCFSVWVIGVQRFTRNPRPGMPDCELLSRIYYGLGLPNSGNLRTGFDIHPN</sequence>
<dbReference type="EMBL" id="KN833725">
    <property type="protein sequence ID" value="KIK23528.1"/>
    <property type="molecule type" value="Genomic_DNA"/>
</dbReference>
<name>A0A0C9ZV69_9AGAM</name>
<reference evidence="2" key="2">
    <citation type="submission" date="2015-01" db="EMBL/GenBank/DDBJ databases">
        <title>Evolutionary Origins and Diversification of the Mycorrhizal Mutualists.</title>
        <authorList>
            <consortium name="DOE Joint Genome Institute"/>
            <consortium name="Mycorrhizal Genomics Consortium"/>
            <person name="Kohler A."/>
            <person name="Kuo A."/>
            <person name="Nagy L.G."/>
            <person name="Floudas D."/>
            <person name="Copeland A."/>
            <person name="Barry K.W."/>
            <person name="Cichocki N."/>
            <person name="Veneault-Fourrey C."/>
            <person name="LaButti K."/>
            <person name="Lindquist E.A."/>
            <person name="Lipzen A."/>
            <person name="Lundell T."/>
            <person name="Morin E."/>
            <person name="Murat C."/>
            <person name="Riley R."/>
            <person name="Ohm R."/>
            <person name="Sun H."/>
            <person name="Tunlid A."/>
            <person name="Henrissat B."/>
            <person name="Grigoriev I.V."/>
            <person name="Hibbett D.S."/>
            <person name="Martin F."/>
        </authorList>
    </citation>
    <scope>NUCLEOTIDE SEQUENCE [LARGE SCALE GENOMIC DNA]</scope>
    <source>
        <strain evidence="2">441</strain>
    </source>
</reference>